<accession>A0A371JW26</accession>
<keyword evidence="3 5" id="KW-1133">Transmembrane helix</keyword>
<evidence type="ECO:0000313" key="7">
    <source>
        <dbReference type="Proteomes" id="UP000261828"/>
    </source>
</evidence>
<dbReference type="InterPro" id="IPR007318">
    <property type="entry name" value="Phopholipid_MeTrfase"/>
</dbReference>
<keyword evidence="6" id="KW-0808">Transferase</keyword>
<feature type="transmembrane region" description="Helical" evidence="5">
    <location>
        <begin position="38"/>
        <end position="60"/>
    </location>
</feature>
<feature type="transmembrane region" description="Helical" evidence="5">
    <location>
        <begin position="88"/>
        <end position="118"/>
    </location>
</feature>
<organism evidence="6 7">
    <name type="scientific">Flagellimonas nanhaiensis</name>
    <dbReference type="NCBI Taxonomy" id="2292706"/>
    <lineage>
        <taxon>Bacteria</taxon>
        <taxon>Pseudomonadati</taxon>
        <taxon>Bacteroidota</taxon>
        <taxon>Flavobacteriia</taxon>
        <taxon>Flavobacteriales</taxon>
        <taxon>Flavobacteriaceae</taxon>
        <taxon>Flagellimonas</taxon>
    </lineage>
</organism>
<keyword evidence="4 5" id="KW-0472">Membrane</keyword>
<evidence type="ECO:0000313" key="6">
    <source>
        <dbReference type="EMBL" id="RDY62024.1"/>
    </source>
</evidence>
<comment type="caution">
    <text evidence="6">The sequence shown here is derived from an EMBL/GenBank/DDBJ whole genome shotgun (WGS) entry which is preliminary data.</text>
</comment>
<dbReference type="OrthoDB" id="9809773at2"/>
<proteinExistence type="predicted"/>
<dbReference type="Gene3D" id="1.20.120.1630">
    <property type="match status" value="1"/>
</dbReference>
<protein>
    <submittedName>
        <fullName evidence="6">Isoprenylcysteine carboxylmethyltransferase family protein</fullName>
    </submittedName>
</protein>
<evidence type="ECO:0000256" key="3">
    <source>
        <dbReference type="ARBA" id="ARBA00022989"/>
    </source>
</evidence>
<keyword evidence="2 5" id="KW-0812">Transmembrane</keyword>
<evidence type="ECO:0000256" key="5">
    <source>
        <dbReference type="SAM" id="Phobius"/>
    </source>
</evidence>
<dbReference type="AlphaFoldDB" id="A0A371JW26"/>
<evidence type="ECO:0000256" key="1">
    <source>
        <dbReference type="ARBA" id="ARBA00004127"/>
    </source>
</evidence>
<evidence type="ECO:0000256" key="4">
    <source>
        <dbReference type="ARBA" id="ARBA00023136"/>
    </source>
</evidence>
<dbReference type="EMBL" id="QTJX01000001">
    <property type="protein sequence ID" value="RDY62024.1"/>
    <property type="molecule type" value="Genomic_DNA"/>
</dbReference>
<dbReference type="Pfam" id="PF04191">
    <property type="entry name" value="PEMT"/>
    <property type="match status" value="1"/>
</dbReference>
<dbReference type="GO" id="GO:0008168">
    <property type="term" value="F:methyltransferase activity"/>
    <property type="evidence" value="ECO:0007669"/>
    <property type="project" value="UniProtKB-KW"/>
</dbReference>
<keyword evidence="6" id="KW-0489">Methyltransferase</keyword>
<gene>
    <name evidence="6" type="ORF">DX873_03645</name>
</gene>
<evidence type="ECO:0000256" key="2">
    <source>
        <dbReference type="ARBA" id="ARBA00022692"/>
    </source>
</evidence>
<dbReference type="PANTHER" id="PTHR12714">
    <property type="entry name" value="PROTEIN-S ISOPRENYLCYSTEINE O-METHYLTRANSFERASE"/>
    <property type="match status" value="1"/>
</dbReference>
<dbReference type="GO" id="GO:0012505">
    <property type="term" value="C:endomembrane system"/>
    <property type="evidence" value="ECO:0007669"/>
    <property type="project" value="UniProtKB-SubCell"/>
</dbReference>
<sequence>MRIMILPPIVMLIFGVLMYVLAEFLPFGDFDFFGRKEFAVFLFGLGVLVMFLGLLQFILARTTTNPINLKKTSFLVKKGIYKYTRNPMYLGMLLFLLALGLKLGNAFNTLLAVGFVYYMNHFQIKFEEKALEELFGKEYRTYCKETRRWF</sequence>
<dbReference type="PANTHER" id="PTHR12714:SF24">
    <property type="entry name" value="SLR1182 PROTEIN"/>
    <property type="match status" value="1"/>
</dbReference>
<comment type="subcellular location">
    <subcellularLocation>
        <location evidence="1">Endomembrane system</location>
        <topology evidence="1">Multi-pass membrane protein</topology>
    </subcellularLocation>
</comment>
<keyword evidence="7" id="KW-1185">Reference proteome</keyword>
<reference evidence="6 7" key="1">
    <citation type="submission" date="2018-08" db="EMBL/GenBank/DDBJ databases">
        <title>Muricauda nanhaiensis sp. nov., isolated from seawater of the South China Sea.</title>
        <authorList>
            <person name="Dang Y."/>
        </authorList>
    </citation>
    <scope>NUCLEOTIDE SEQUENCE [LARGE SCALE GENOMIC DNA]</scope>
    <source>
        <strain evidence="6 7">SM1704</strain>
    </source>
</reference>
<name>A0A371JW26_9FLAO</name>
<dbReference type="Proteomes" id="UP000261828">
    <property type="component" value="Unassembled WGS sequence"/>
</dbReference>
<dbReference type="GO" id="GO:0032259">
    <property type="term" value="P:methylation"/>
    <property type="evidence" value="ECO:0007669"/>
    <property type="project" value="UniProtKB-KW"/>
</dbReference>